<organism evidence="7 8">
    <name type="scientific">Cytobacillus horneckiae</name>
    <dbReference type="NCBI Taxonomy" id="549687"/>
    <lineage>
        <taxon>Bacteria</taxon>
        <taxon>Bacillati</taxon>
        <taxon>Bacillota</taxon>
        <taxon>Bacilli</taxon>
        <taxon>Bacillales</taxon>
        <taxon>Bacillaceae</taxon>
        <taxon>Cytobacillus</taxon>
    </lineage>
</organism>
<evidence type="ECO:0000313" key="8">
    <source>
        <dbReference type="Proteomes" id="UP000233343"/>
    </source>
</evidence>
<dbReference type="Proteomes" id="UP000233343">
    <property type="component" value="Unassembled WGS sequence"/>
</dbReference>
<keyword evidence="1" id="KW-0229">DNA integration</keyword>
<dbReference type="GO" id="GO:0003677">
    <property type="term" value="F:DNA binding"/>
    <property type="evidence" value="ECO:0007669"/>
    <property type="project" value="UniProtKB-UniRule"/>
</dbReference>
<dbReference type="PROSITE" id="PS51900">
    <property type="entry name" value="CB"/>
    <property type="match status" value="1"/>
</dbReference>
<keyword evidence="2 4" id="KW-0238">DNA-binding</keyword>
<dbReference type="InterPro" id="IPR044068">
    <property type="entry name" value="CB"/>
</dbReference>
<dbReference type="Gene3D" id="1.10.443.10">
    <property type="entry name" value="Intergrase catalytic core"/>
    <property type="match status" value="1"/>
</dbReference>
<evidence type="ECO:0000256" key="3">
    <source>
        <dbReference type="ARBA" id="ARBA00023172"/>
    </source>
</evidence>
<sequence>MRVQEVILEDCSKRYMLIDDDAIPILPVLKYIKYLDSTGKSPNTQKTYCYALKQYFTFLKKKNIDYKYIKLEDLVDFVGMLRNPYACIKTTPISETAARKTEGTINLTITVVTNFYNYLYRNEEIDKAIADNIMQEVFNRGHRHYKDFLYHVNRKKSLHKNILKIKRGKRKIKTLTKEEVGELINATNNIRDRLLLQTLFETGLRIGELLSLYLEDFVYDFKNGHKIRLVERGELQNGARLKTGEREIFISQELMDLFDDYLYEIIDEMGYENGFVFIKIRGDNTGKPMDYHDVSALFKRLRKKSNISVHPHLLRHTHATLFYKQTGDIKQVQERLGHRNIQTTIDLYLHPSIEEIQNNWEKAQYAFRIYDKNNKGENRE</sequence>
<dbReference type="InterPro" id="IPR013762">
    <property type="entry name" value="Integrase-like_cat_sf"/>
</dbReference>
<dbReference type="PROSITE" id="PS51898">
    <property type="entry name" value="TYR_RECOMBINASE"/>
    <property type="match status" value="1"/>
</dbReference>
<gene>
    <name evidence="7" type="ORF">CWS20_09260</name>
</gene>
<evidence type="ECO:0000256" key="2">
    <source>
        <dbReference type="ARBA" id="ARBA00023125"/>
    </source>
</evidence>
<reference evidence="7 8" key="1">
    <citation type="journal article" date="2010" name="Int. J. Syst. Evol. Microbiol.">
        <title>Bacillus horneckiae sp. nov., isolated from a spacecraft-assembly clean room.</title>
        <authorList>
            <person name="Vaishampayan P."/>
            <person name="Probst A."/>
            <person name="Krishnamurthi S."/>
            <person name="Ghosh S."/>
            <person name="Osman S."/>
            <person name="McDowall A."/>
            <person name="Ruckmani A."/>
            <person name="Mayilraj S."/>
            <person name="Venkateswaran K."/>
        </authorList>
    </citation>
    <scope>NUCLEOTIDE SEQUENCE [LARGE SCALE GENOMIC DNA]</scope>
    <source>
        <strain evidence="8">1PO1SC</strain>
    </source>
</reference>
<dbReference type="EMBL" id="PISD01000017">
    <property type="protein sequence ID" value="PKG29273.1"/>
    <property type="molecule type" value="Genomic_DNA"/>
</dbReference>
<dbReference type="InterPro" id="IPR004107">
    <property type="entry name" value="Integrase_SAM-like_N"/>
</dbReference>
<evidence type="ECO:0000256" key="4">
    <source>
        <dbReference type="PROSITE-ProRule" id="PRU01248"/>
    </source>
</evidence>
<evidence type="ECO:0000313" key="7">
    <source>
        <dbReference type="EMBL" id="PKG29273.1"/>
    </source>
</evidence>
<dbReference type="Pfam" id="PF00589">
    <property type="entry name" value="Phage_integrase"/>
    <property type="match status" value="1"/>
</dbReference>
<dbReference type="InterPro" id="IPR010998">
    <property type="entry name" value="Integrase_recombinase_N"/>
</dbReference>
<feature type="domain" description="Core-binding (CB)" evidence="6">
    <location>
        <begin position="22"/>
        <end position="120"/>
    </location>
</feature>
<evidence type="ECO:0000259" key="6">
    <source>
        <dbReference type="PROSITE" id="PS51900"/>
    </source>
</evidence>
<dbReference type="SUPFAM" id="SSF56349">
    <property type="entry name" value="DNA breaking-rejoining enzymes"/>
    <property type="match status" value="1"/>
</dbReference>
<dbReference type="GO" id="GO:0015074">
    <property type="term" value="P:DNA integration"/>
    <property type="evidence" value="ECO:0007669"/>
    <property type="project" value="UniProtKB-KW"/>
</dbReference>
<dbReference type="AlphaFoldDB" id="A0A2N0ZIE6"/>
<keyword evidence="8" id="KW-1185">Reference proteome</keyword>
<protein>
    <submittedName>
        <fullName evidence="7">Transposase</fullName>
    </submittedName>
</protein>
<evidence type="ECO:0000259" key="5">
    <source>
        <dbReference type="PROSITE" id="PS51898"/>
    </source>
</evidence>
<dbReference type="RefSeq" id="WP_071159950.1">
    <property type="nucleotide sequence ID" value="NZ_PISD01000017.1"/>
</dbReference>
<dbReference type="InterPro" id="IPR011010">
    <property type="entry name" value="DNA_brk_join_enz"/>
</dbReference>
<comment type="caution">
    <text evidence="7">The sequence shown here is derived from an EMBL/GenBank/DDBJ whole genome shotgun (WGS) entry which is preliminary data.</text>
</comment>
<evidence type="ECO:0000256" key="1">
    <source>
        <dbReference type="ARBA" id="ARBA00022908"/>
    </source>
</evidence>
<dbReference type="Gene3D" id="1.10.150.130">
    <property type="match status" value="1"/>
</dbReference>
<dbReference type="InterPro" id="IPR050090">
    <property type="entry name" value="Tyrosine_recombinase_XerCD"/>
</dbReference>
<dbReference type="Pfam" id="PF02899">
    <property type="entry name" value="Phage_int_SAM_1"/>
    <property type="match status" value="1"/>
</dbReference>
<dbReference type="InterPro" id="IPR002104">
    <property type="entry name" value="Integrase_catalytic"/>
</dbReference>
<accession>A0A2N0ZIE6</accession>
<dbReference type="PANTHER" id="PTHR30349:SF87">
    <property type="entry name" value="TRANSPOSASE A"/>
    <property type="match status" value="1"/>
</dbReference>
<dbReference type="PANTHER" id="PTHR30349">
    <property type="entry name" value="PHAGE INTEGRASE-RELATED"/>
    <property type="match status" value="1"/>
</dbReference>
<name>A0A2N0ZIE6_9BACI</name>
<dbReference type="GO" id="GO:0006310">
    <property type="term" value="P:DNA recombination"/>
    <property type="evidence" value="ECO:0007669"/>
    <property type="project" value="UniProtKB-KW"/>
</dbReference>
<keyword evidence="3" id="KW-0233">DNA recombination</keyword>
<proteinExistence type="predicted"/>
<feature type="domain" description="Tyr recombinase" evidence="5">
    <location>
        <begin position="170"/>
        <end position="361"/>
    </location>
</feature>